<evidence type="ECO:0000256" key="1">
    <source>
        <dbReference type="SAM" id="MobiDB-lite"/>
    </source>
</evidence>
<dbReference type="InterPro" id="IPR000719">
    <property type="entry name" value="Prot_kinase_dom"/>
</dbReference>
<evidence type="ECO:0000259" key="2">
    <source>
        <dbReference type="Pfam" id="PF00069"/>
    </source>
</evidence>
<dbReference type="Proteomes" id="UP000053317">
    <property type="component" value="Unassembled WGS sequence"/>
</dbReference>
<dbReference type="InterPro" id="IPR011009">
    <property type="entry name" value="Kinase-like_dom_sf"/>
</dbReference>
<proteinExistence type="predicted"/>
<reference evidence="3 4" key="2">
    <citation type="submission" date="2015-05" db="EMBL/GenBank/DDBJ databases">
        <authorList>
            <person name="Morales-Cruz A."/>
            <person name="Amrine K.C."/>
            <person name="Cantu D."/>
        </authorList>
    </citation>
    <scope>NUCLEOTIDE SEQUENCE [LARGE SCALE GENOMIC DNA]</scope>
    <source>
        <strain evidence="3">UCRPC4</strain>
    </source>
</reference>
<reference evidence="3 4" key="1">
    <citation type="submission" date="2015-05" db="EMBL/GenBank/DDBJ databases">
        <title>Distinctive expansion of gene families associated with plant cell wall degradation and secondary metabolism in the genomes of grapevine trunk pathogens.</title>
        <authorList>
            <person name="Lawrence D.P."/>
            <person name="Travadon R."/>
            <person name="Rolshausen P.E."/>
            <person name="Baumgartner K."/>
        </authorList>
    </citation>
    <scope>NUCLEOTIDE SEQUENCE [LARGE SCALE GENOMIC DNA]</scope>
    <source>
        <strain evidence="3">UCRPC4</strain>
    </source>
</reference>
<dbReference type="AlphaFoldDB" id="A0A0G2H1K7"/>
<comment type="caution">
    <text evidence="3">The sequence shown here is derived from an EMBL/GenBank/DDBJ whole genome shotgun (WGS) entry which is preliminary data.</text>
</comment>
<dbReference type="Gene3D" id="1.10.510.10">
    <property type="entry name" value="Transferase(Phosphotransferase) domain 1"/>
    <property type="match status" value="1"/>
</dbReference>
<gene>
    <name evidence="3" type="ORF">UCRPC4_g00114</name>
</gene>
<feature type="region of interest" description="Disordered" evidence="1">
    <location>
        <begin position="1"/>
        <end position="76"/>
    </location>
</feature>
<accession>A0A0G2H1K7</accession>
<dbReference type="Pfam" id="PF00069">
    <property type="entry name" value="Pkinase"/>
    <property type="match status" value="1"/>
</dbReference>
<organism evidence="3 4">
    <name type="scientific">Phaeomoniella chlamydospora</name>
    <name type="common">Phaeoacremonium chlamydosporum</name>
    <dbReference type="NCBI Taxonomy" id="158046"/>
    <lineage>
        <taxon>Eukaryota</taxon>
        <taxon>Fungi</taxon>
        <taxon>Dikarya</taxon>
        <taxon>Ascomycota</taxon>
        <taxon>Pezizomycotina</taxon>
        <taxon>Eurotiomycetes</taxon>
        <taxon>Chaetothyriomycetidae</taxon>
        <taxon>Phaeomoniellales</taxon>
        <taxon>Phaeomoniellaceae</taxon>
        <taxon>Phaeomoniella</taxon>
    </lineage>
</organism>
<evidence type="ECO:0000313" key="3">
    <source>
        <dbReference type="EMBL" id="KKY29208.1"/>
    </source>
</evidence>
<keyword evidence="3" id="KW-0808">Transferase</keyword>
<protein>
    <submittedName>
        <fullName evidence="3">Putative serine threonine protein kinase</fullName>
    </submittedName>
</protein>
<keyword evidence="4" id="KW-1185">Reference proteome</keyword>
<feature type="compositionally biased region" description="Basic residues" evidence="1">
    <location>
        <begin position="1"/>
        <end position="11"/>
    </location>
</feature>
<sequence length="360" mass="39910">MHPPGLHKRHTQINFQALEGGSRPPSKNETVARREQLPTETAQADQCLDPGNKKRSLQGVDHTGSPAGVRDSRSPAAVKSKGRALVVIKSSPWEKYRKVYNLRLADYALVTVAELKRPWSEDHASIDMSGPVPYVFAVRSLSAGVSEEGFQVLQRSQHGNILSMREFFDHEGSIFSVSEHMPIALRHFAGVPEHLTEVQLASTLGQILDGLIYLANDSLEHGHLTSSNVLVNSWGHVKIGPYIKPELDNLRTDPGLANQECCHRQDAEQQTRDIAALSLIAMELMQKQVEDGGNIGVKDLQRWPADSKSVSFLSESTSETSLYRLRKHTLFTLPWGSDKLQGFVDLAMVAAFRGWELPVP</sequence>
<dbReference type="EMBL" id="LCWF01000002">
    <property type="protein sequence ID" value="KKY29208.1"/>
    <property type="molecule type" value="Genomic_DNA"/>
</dbReference>
<evidence type="ECO:0000313" key="4">
    <source>
        <dbReference type="Proteomes" id="UP000053317"/>
    </source>
</evidence>
<name>A0A0G2H1K7_PHACM</name>
<dbReference type="SUPFAM" id="SSF56112">
    <property type="entry name" value="Protein kinase-like (PK-like)"/>
    <property type="match status" value="1"/>
</dbReference>
<dbReference type="GO" id="GO:0004672">
    <property type="term" value="F:protein kinase activity"/>
    <property type="evidence" value="ECO:0007669"/>
    <property type="project" value="InterPro"/>
</dbReference>
<feature type="domain" description="Protein kinase" evidence="2">
    <location>
        <begin position="150"/>
        <end position="240"/>
    </location>
</feature>
<dbReference type="OrthoDB" id="4188688at2759"/>
<keyword evidence="3" id="KW-0418">Kinase</keyword>
<dbReference type="GO" id="GO:0005524">
    <property type="term" value="F:ATP binding"/>
    <property type="evidence" value="ECO:0007669"/>
    <property type="project" value="InterPro"/>
</dbReference>